<dbReference type="EMBL" id="FMAK01000034">
    <property type="protein sequence ID" value="SCB68592.1"/>
    <property type="molecule type" value="Genomic_DNA"/>
</dbReference>
<protein>
    <submittedName>
        <fullName evidence="1">Uncharacterized protein</fullName>
    </submittedName>
</protein>
<dbReference type="Proteomes" id="UP000195696">
    <property type="component" value="Unassembled WGS sequence"/>
</dbReference>
<gene>
    <name evidence="1" type="ORF">BWGO95_02734</name>
</gene>
<reference evidence="1 2" key="1">
    <citation type="submission" date="2016-08" db="EMBL/GenBank/DDBJ databases">
        <authorList>
            <person name="Seilhamer J.J."/>
        </authorList>
    </citation>
    <scope>NUCLEOTIDE SEQUENCE [LARGE SCALE GENOMIC DNA]</scope>
    <source>
        <strain evidence="1 2">SDA_GO95</strain>
    </source>
</reference>
<evidence type="ECO:0000313" key="1">
    <source>
        <dbReference type="EMBL" id="SCB68592.1"/>
    </source>
</evidence>
<sequence length="72" mass="8030">MDGFTTAARDEHEVASTEAILEILLTLNILIGPTLTFINMSDPADVYAYQATVNISNTLFGTYQKKSHEYIF</sequence>
<dbReference type="AlphaFoldDB" id="A0A1G4ERM7"/>
<name>A0A1G4ERM7_BACMY</name>
<accession>A0A1G4ERM7</accession>
<organism evidence="1 2">
    <name type="scientific">Bacillus mycoides</name>
    <dbReference type="NCBI Taxonomy" id="1405"/>
    <lineage>
        <taxon>Bacteria</taxon>
        <taxon>Bacillati</taxon>
        <taxon>Bacillota</taxon>
        <taxon>Bacilli</taxon>
        <taxon>Bacillales</taxon>
        <taxon>Bacillaceae</taxon>
        <taxon>Bacillus</taxon>
        <taxon>Bacillus cereus group</taxon>
    </lineage>
</organism>
<evidence type="ECO:0000313" key="2">
    <source>
        <dbReference type="Proteomes" id="UP000195696"/>
    </source>
</evidence>
<proteinExistence type="predicted"/>